<reference evidence="1 2" key="1">
    <citation type="submission" date="2016-01" db="EMBL/GenBank/DDBJ databases">
        <title>Draft Genome Sequences of Seven Thermophilic Sporeformers Isolated from Foods.</title>
        <authorList>
            <person name="Berendsen E.M."/>
            <person name="Wells-Bennik M.H."/>
            <person name="Krawcyk A.O."/>
            <person name="De Jong A."/>
            <person name="Holsappel S."/>
            <person name="Eijlander R.T."/>
            <person name="Kuipers O.P."/>
        </authorList>
    </citation>
    <scope>NUCLEOTIDE SEQUENCE [LARGE SCALE GENOMIC DNA]</scope>
    <source>
        <strain evidence="1 2">B4135</strain>
    </source>
</reference>
<dbReference type="SUPFAM" id="SSF54593">
    <property type="entry name" value="Glyoxalase/Bleomycin resistance protein/Dihydroxybiphenyl dioxygenase"/>
    <property type="match status" value="1"/>
</dbReference>
<dbReference type="InterPro" id="IPR029068">
    <property type="entry name" value="Glyas_Bleomycin-R_OHBP_Dase"/>
</dbReference>
<sequence length="116" mass="13292">MKWAIPHLHIPNCREAVEFYRRFSAGQSKMSSPPTEWNDSGDREANTFMPSFLFMNGPFFISPLSSPARSVKAAGFASPWNWNPRMKSKNDTMPLPMTGEVKMELQNTFWNASMAW</sequence>
<proteinExistence type="predicted"/>
<organism evidence="1 2">
    <name type="scientific">Caldibacillus debilis</name>
    <dbReference type="NCBI Taxonomy" id="301148"/>
    <lineage>
        <taxon>Bacteria</taxon>
        <taxon>Bacillati</taxon>
        <taxon>Bacillota</taxon>
        <taxon>Bacilli</taxon>
        <taxon>Bacillales</taxon>
        <taxon>Bacillaceae</taxon>
        <taxon>Caldibacillus</taxon>
    </lineage>
</organism>
<gene>
    <name evidence="1" type="ORF">B4135_2469</name>
</gene>
<dbReference type="STRING" id="301148.B4135_2469"/>
<dbReference type="AlphaFoldDB" id="A0A150LYS1"/>
<dbReference type="Gene3D" id="3.10.180.10">
    <property type="entry name" value="2,3-Dihydroxybiphenyl 1,2-Dioxygenase, domain 1"/>
    <property type="match status" value="1"/>
</dbReference>
<dbReference type="Proteomes" id="UP000075683">
    <property type="component" value="Unassembled WGS sequence"/>
</dbReference>
<dbReference type="EMBL" id="LQYT01000056">
    <property type="protein sequence ID" value="KYD17447.1"/>
    <property type="molecule type" value="Genomic_DNA"/>
</dbReference>
<evidence type="ECO:0000313" key="2">
    <source>
        <dbReference type="Proteomes" id="UP000075683"/>
    </source>
</evidence>
<protein>
    <submittedName>
        <fullName evidence="1">Uncharacterized protein</fullName>
    </submittedName>
</protein>
<accession>A0A150LYS1</accession>
<evidence type="ECO:0000313" key="1">
    <source>
        <dbReference type="EMBL" id="KYD17447.1"/>
    </source>
</evidence>
<name>A0A150LYS1_9BACI</name>
<comment type="caution">
    <text evidence="1">The sequence shown here is derived from an EMBL/GenBank/DDBJ whole genome shotgun (WGS) entry which is preliminary data.</text>
</comment>